<organism evidence="2 3">
    <name type="scientific">Capsulimonas corticalis</name>
    <dbReference type="NCBI Taxonomy" id="2219043"/>
    <lineage>
        <taxon>Bacteria</taxon>
        <taxon>Bacillati</taxon>
        <taxon>Armatimonadota</taxon>
        <taxon>Armatimonadia</taxon>
        <taxon>Capsulimonadales</taxon>
        <taxon>Capsulimonadaceae</taxon>
        <taxon>Capsulimonas</taxon>
    </lineage>
</organism>
<dbReference type="AlphaFoldDB" id="A0A402CVN2"/>
<dbReference type="InterPro" id="IPR045584">
    <property type="entry name" value="Pilin-like"/>
</dbReference>
<protein>
    <submittedName>
        <fullName evidence="2">Uncharacterized protein</fullName>
    </submittedName>
</protein>
<dbReference type="NCBIfam" id="TIGR04294">
    <property type="entry name" value="pre_pil_HX9DG"/>
    <property type="match status" value="1"/>
</dbReference>
<proteinExistence type="predicted"/>
<dbReference type="InterPro" id="IPR027558">
    <property type="entry name" value="Pre_pil_HX9DG_C"/>
</dbReference>
<dbReference type="Pfam" id="PF07963">
    <property type="entry name" value="N_methyl"/>
    <property type="match status" value="1"/>
</dbReference>
<keyword evidence="1" id="KW-0488">Methylation</keyword>
<dbReference type="InterPro" id="IPR011453">
    <property type="entry name" value="DUF1559"/>
</dbReference>
<dbReference type="RefSeq" id="WP_119321429.1">
    <property type="nucleotide sequence ID" value="NZ_AP025739.1"/>
</dbReference>
<name>A0A402CVN2_9BACT</name>
<dbReference type="InterPro" id="IPR012902">
    <property type="entry name" value="N_methyl_site"/>
</dbReference>
<evidence type="ECO:0000256" key="1">
    <source>
        <dbReference type="ARBA" id="ARBA00022481"/>
    </source>
</evidence>
<dbReference type="GO" id="GO:0015628">
    <property type="term" value="P:protein secretion by the type II secretion system"/>
    <property type="evidence" value="ECO:0007669"/>
    <property type="project" value="InterPro"/>
</dbReference>
<evidence type="ECO:0000313" key="3">
    <source>
        <dbReference type="Proteomes" id="UP000287394"/>
    </source>
</evidence>
<dbReference type="PANTHER" id="PTHR30093:SF2">
    <property type="entry name" value="TYPE II SECRETION SYSTEM PROTEIN H"/>
    <property type="match status" value="1"/>
</dbReference>
<reference evidence="2 3" key="1">
    <citation type="journal article" date="2019" name="Int. J. Syst. Evol. Microbiol.">
        <title>Capsulimonas corticalis gen. nov., sp. nov., an aerobic capsulated bacterium, of a novel bacterial order, Capsulimonadales ord. nov., of the class Armatimonadia of the phylum Armatimonadetes.</title>
        <authorList>
            <person name="Li J."/>
            <person name="Kudo C."/>
            <person name="Tonouchi A."/>
        </authorList>
    </citation>
    <scope>NUCLEOTIDE SEQUENCE [LARGE SCALE GENOMIC DNA]</scope>
    <source>
        <strain evidence="2 3">AX-7</strain>
    </source>
</reference>
<dbReference type="PRINTS" id="PR00813">
    <property type="entry name" value="BCTERIALGSPG"/>
</dbReference>
<dbReference type="OrthoDB" id="255848at2"/>
<dbReference type="GO" id="GO:0015627">
    <property type="term" value="C:type II protein secretion system complex"/>
    <property type="evidence" value="ECO:0007669"/>
    <property type="project" value="InterPro"/>
</dbReference>
<dbReference type="Pfam" id="PF07596">
    <property type="entry name" value="SBP_bac_10"/>
    <property type="match status" value="1"/>
</dbReference>
<sequence length="265" mass="28307">MKKSSTSAFTLIELLVVIAIIAILAAILFPVFAKAREKARQTQCLSNLKQLGLGFVQYTQDNDETFPSSNFGDNGQYSNTWGWAGKIYPYVKSRGVYTCPDDSTQSAGNRSALSYSWNRALAPWQTNPTGGNLAGLNSPAKTVMLCEITGLTTDVTDVNEQGSIAGYGTTCDYLNPASGFSLKYDTGYMDNQNGNAFGKCTQNPTGRHTDGSNYLLSDGHVKFLRGAAVSPGMPPTSATSAPDYTNLLAAGTEYSGPYAATFSAR</sequence>
<evidence type="ECO:0000313" key="2">
    <source>
        <dbReference type="EMBL" id="BDI30477.1"/>
    </source>
</evidence>
<dbReference type="Proteomes" id="UP000287394">
    <property type="component" value="Chromosome"/>
</dbReference>
<dbReference type="NCBIfam" id="TIGR02532">
    <property type="entry name" value="IV_pilin_GFxxxE"/>
    <property type="match status" value="1"/>
</dbReference>
<gene>
    <name evidence="2" type="ORF">CCAX7_25280</name>
</gene>
<accession>A0A402CVN2</accession>
<dbReference type="InterPro" id="IPR000983">
    <property type="entry name" value="Bac_GSPG_pilin"/>
</dbReference>
<dbReference type="EMBL" id="AP025739">
    <property type="protein sequence ID" value="BDI30477.1"/>
    <property type="molecule type" value="Genomic_DNA"/>
</dbReference>
<dbReference type="PANTHER" id="PTHR30093">
    <property type="entry name" value="GENERAL SECRETION PATHWAY PROTEIN G"/>
    <property type="match status" value="1"/>
</dbReference>
<keyword evidence="3" id="KW-1185">Reference proteome</keyword>
<dbReference type="SUPFAM" id="SSF54523">
    <property type="entry name" value="Pili subunits"/>
    <property type="match status" value="1"/>
</dbReference>
<dbReference type="KEGG" id="ccot:CCAX7_25280"/>
<dbReference type="Gene3D" id="3.30.700.10">
    <property type="entry name" value="Glycoprotein, Type 4 Pilin"/>
    <property type="match status" value="1"/>
</dbReference>